<dbReference type="InterPro" id="IPR003386">
    <property type="entry name" value="LACT/PDAT_acylTrfase"/>
</dbReference>
<organism evidence="1 2">
    <name type="scientific">Guptibacillus hwajinpoensis</name>
    <dbReference type="NCBI Taxonomy" id="208199"/>
    <lineage>
        <taxon>Bacteria</taxon>
        <taxon>Bacillati</taxon>
        <taxon>Bacillota</taxon>
        <taxon>Bacilli</taxon>
        <taxon>Bacillales</taxon>
        <taxon>Guptibacillaceae</taxon>
        <taxon>Guptibacillus</taxon>
    </lineage>
</organism>
<dbReference type="Proteomes" id="UP001226720">
    <property type="component" value="Unassembled WGS sequence"/>
</dbReference>
<dbReference type="InterPro" id="IPR029058">
    <property type="entry name" value="AB_hydrolase_fold"/>
</dbReference>
<dbReference type="SUPFAM" id="SSF53474">
    <property type="entry name" value="alpha/beta-Hydrolases"/>
    <property type="match status" value="1"/>
</dbReference>
<keyword evidence="2" id="KW-1185">Reference proteome</keyword>
<accession>A0ABU0K1X6</accession>
<name>A0ABU0K1X6_9BACL</name>
<proteinExistence type="predicted"/>
<dbReference type="EMBL" id="JAUSWM010000002">
    <property type="protein sequence ID" value="MDQ0482486.1"/>
    <property type="molecule type" value="Genomic_DNA"/>
</dbReference>
<dbReference type="Gene3D" id="3.40.50.1820">
    <property type="entry name" value="alpha/beta hydrolase"/>
    <property type="match status" value="1"/>
</dbReference>
<gene>
    <name evidence="1" type="ORF">QO000_001455</name>
</gene>
<evidence type="ECO:0000313" key="1">
    <source>
        <dbReference type="EMBL" id="MDQ0482486.1"/>
    </source>
</evidence>
<dbReference type="Pfam" id="PF02450">
    <property type="entry name" value="LCAT"/>
    <property type="match status" value="1"/>
</dbReference>
<evidence type="ECO:0000313" key="2">
    <source>
        <dbReference type="Proteomes" id="UP001226720"/>
    </source>
</evidence>
<comment type="caution">
    <text evidence="1">The sequence shown here is derived from an EMBL/GenBank/DDBJ whole genome shotgun (WGS) entry which is preliminary data.</text>
</comment>
<sequence length="84" mass="9746">MSDEIIPGTGNWHFGIAGIVYKPFIDLLQKELGLIEGETLFIAYYDWRKPIRHSAQHYVYETIQRAKEVSKQKKVHVICHSMGD</sequence>
<reference evidence="1" key="1">
    <citation type="submission" date="2023-07" db="EMBL/GenBank/DDBJ databases">
        <title>Genomic Encyclopedia of Type Strains, Phase IV (KMG-IV): sequencing the most valuable type-strain genomes for metagenomic binning, comparative biology and taxonomic classification.</title>
        <authorList>
            <person name="Goeker M."/>
        </authorList>
    </citation>
    <scope>NUCLEOTIDE SEQUENCE [LARGE SCALE GENOMIC DNA]</scope>
    <source>
        <strain evidence="1">JSM 076093</strain>
    </source>
</reference>
<protein>
    <submittedName>
        <fullName evidence="1">Uncharacterized protein</fullName>
    </submittedName>
</protein>